<dbReference type="Proteomes" id="UP000652761">
    <property type="component" value="Unassembled WGS sequence"/>
</dbReference>
<comment type="caution">
    <text evidence="2">The sequence shown here is derived from an EMBL/GenBank/DDBJ whole genome shotgun (WGS) entry which is preliminary data.</text>
</comment>
<feature type="compositionally biased region" description="Basic and acidic residues" evidence="1">
    <location>
        <begin position="83"/>
        <end position="100"/>
    </location>
</feature>
<proteinExistence type="predicted"/>
<reference evidence="2" key="1">
    <citation type="submission" date="2017-07" db="EMBL/GenBank/DDBJ databases">
        <title>Taro Niue Genome Assembly and Annotation.</title>
        <authorList>
            <person name="Atibalentja N."/>
            <person name="Keating K."/>
            <person name="Fields C.J."/>
        </authorList>
    </citation>
    <scope>NUCLEOTIDE SEQUENCE</scope>
    <source>
        <strain evidence="2">Niue_2</strain>
        <tissue evidence="2">Leaf</tissue>
    </source>
</reference>
<keyword evidence="3" id="KW-1185">Reference proteome</keyword>
<evidence type="ECO:0000313" key="2">
    <source>
        <dbReference type="EMBL" id="MQM01720.1"/>
    </source>
</evidence>
<evidence type="ECO:0000256" key="1">
    <source>
        <dbReference type="SAM" id="MobiDB-lite"/>
    </source>
</evidence>
<dbReference type="EMBL" id="NMUH01002722">
    <property type="protein sequence ID" value="MQM01720.1"/>
    <property type="molecule type" value="Genomic_DNA"/>
</dbReference>
<name>A0A843WFL7_COLES</name>
<evidence type="ECO:0000313" key="3">
    <source>
        <dbReference type="Proteomes" id="UP000652761"/>
    </source>
</evidence>
<sequence>MTVRQRTPATASPYLKRVGVPYQPEQHELQQAEAKLLHKAVKQETPTTEYYKVAEIKKHLNHNPGQAKHNSRKTKANPLHTPAETKKLTEHQSNHERPGFHDTSTNIPDLHEVVKEQPGVTTRDTEHLGEKSVSPQPRPPQTSTRLRAHKQNHPGPRTCHKVRELHRLIAPRTTPRNELPKQ</sequence>
<feature type="region of interest" description="Disordered" evidence="1">
    <location>
        <begin position="62"/>
        <end position="162"/>
    </location>
</feature>
<accession>A0A843WFL7</accession>
<dbReference type="AlphaFoldDB" id="A0A843WFL7"/>
<protein>
    <submittedName>
        <fullName evidence="2">Uncharacterized protein</fullName>
    </submittedName>
</protein>
<organism evidence="2 3">
    <name type="scientific">Colocasia esculenta</name>
    <name type="common">Wild taro</name>
    <name type="synonym">Arum esculentum</name>
    <dbReference type="NCBI Taxonomy" id="4460"/>
    <lineage>
        <taxon>Eukaryota</taxon>
        <taxon>Viridiplantae</taxon>
        <taxon>Streptophyta</taxon>
        <taxon>Embryophyta</taxon>
        <taxon>Tracheophyta</taxon>
        <taxon>Spermatophyta</taxon>
        <taxon>Magnoliopsida</taxon>
        <taxon>Liliopsida</taxon>
        <taxon>Araceae</taxon>
        <taxon>Aroideae</taxon>
        <taxon>Colocasieae</taxon>
        <taxon>Colocasia</taxon>
    </lineage>
</organism>
<gene>
    <name evidence="2" type="ORF">Taro_034478</name>
</gene>
<feature type="compositionally biased region" description="Basic residues" evidence="1">
    <location>
        <begin position="146"/>
        <end position="160"/>
    </location>
</feature>